<dbReference type="RefSeq" id="WP_148909017.1">
    <property type="nucleotide sequence ID" value="NZ_VNHX01000013.1"/>
</dbReference>
<organism evidence="5 6">
    <name type="scientific">Sphingobacterium allocomposti</name>
    <dbReference type="NCBI Taxonomy" id="415956"/>
    <lineage>
        <taxon>Bacteria</taxon>
        <taxon>Pseudomonadati</taxon>
        <taxon>Bacteroidota</taxon>
        <taxon>Sphingobacteriia</taxon>
        <taxon>Sphingobacteriales</taxon>
        <taxon>Sphingobacteriaceae</taxon>
        <taxon>Sphingobacterium</taxon>
    </lineage>
</organism>
<dbReference type="Proteomes" id="UP000325105">
    <property type="component" value="Unassembled WGS sequence"/>
</dbReference>
<evidence type="ECO:0000259" key="4">
    <source>
        <dbReference type="SMART" id="SM00534"/>
    </source>
</evidence>
<name>A0A5S5DHS7_9SPHI</name>
<dbReference type="InterPro" id="IPR000432">
    <property type="entry name" value="DNA_mismatch_repair_MutS_C"/>
</dbReference>
<dbReference type="Pfam" id="PF00488">
    <property type="entry name" value="MutS_V"/>
    <property type="match status" value="1"/>
</dbReference>
<evidence type="ECO:0000256" key="2">
    <source>
        <dbReference type="ARBA" id="ARBA00022840"/>
    </source>
</evidence>
<accession>A0A5S5DHS7</accession>
<evidence type="ECO:0000313" key="6">
    <source>
        <dbReference type="Proteomes" id="UP000325105"/>
    </source>
</evidence>
<dbReference type="SMART" id="SM00534">
    <property type="entry name" value="MUTSac"/>
    <property type="match status" value="1"/>
</dbReference>
<sequence length="429" mass="49519">MIGIDDLNVREQIIPLFDFTRNHFSRELLNSWFENQLVSQQDIEERQRILKVFVANIASLQDFSYSAADFHGAHSIMTDPDLRAYGYREILKYYRSSSHRHQIIGDFMHISTFFQEWSRKSIQQLDTSRFPSFYQSELHFIRGFLEELELQAPIRCIQRQKFGLKQVVALTKFIIEKQRRGHIIRFFESVQRFEVYISVARAIHKHGFVFPCMGGTQLDLRQAFHPALDVPVRNNIVASNNVCLLTGPNMSGKSTLLKTLSICVYLAHLGLAVPAEQASIPFFEHISVMVNHNDDLASGYSHFMMEIKRVKEVLVRTRRGETCFAVFDELFKGTNIDDAMEISKLTIEGLMQFSSCLFFISTHLHELKKAHVIERGLVDTLYLDCSTETGKPCFTYQVKQGWSDIKIGRILFQLEGLEDLLRKSSGQSL</sequence>
<dbReference type="OrthoDB" id="1097361at2"/>
<dbReference type="GO" id="GO:0005524">
    <property type="term" value="F:ATP binding"/>
    <property type="evidence" value="ECO:0007669"/>
    <property type="project" value="UniProtKB-KW"/>
</dbReference>
<dbReference type="InterPro" id="IPR045076">
    <property type="entry name" value="MutS"/>
</dbReference>
<evidence type="ECO:0000256" key="1">
    <source>
        <dbReference type="ARBA" id="ARBA00022741"/>
    </source>
</evidence>
<keyword evidence="2" id="KW-0067">ATP-binding</keyword>
<dbReference type="PANTHER" id="PTHR11361:SF34">
    <property type="entry name" value="DNA MISMATCH REPAIR PROTEIN MSH1, MITOCHONDRIAL"/>
    <property type="match status" value="1"/>
</dbReference>
<keyword evidence="6" id="KW-1185">Reference proteome</keyword>
<protein>
    <submittedName>
        <fullName evidence="5">DNA mismatch repair protein MutS</fullName>
    </submittedName>
</protein>
<dbReference type="EMBL" id="VNHX01000013">
    <property type="protein sequence ID" value="TYP94202.1"/>
    <property type="molecule type" value="Genomic_DNA"/>
</dbReference>
<dbReference type="InterPro" id="IPR027417">
    <property type="entry name" value="P-loop_NTPase"/>
</dbReference>
<dbReference type="GO" id="GO:0140664">
    <property type="term" value="F:ATP-dependent DNA damage sensor activity"/>
    <property type="evidence" value="ECO:0007669"/>
    <property type="project" value="InterPro"/>
</dbReference>
<dbReference type="GO" id="GO:0030983">
    <property type="term" value="F:mismatched DNA binding"/>
    <property type="evidence" value="ECO:0007669"/>
    <property type="project" value="InterPro"/>
</dbReference>
<feature type="domain" description="DNA mismatch repair proteins mutS family" evidence="4">
    <location>
        <begin position="240"/>
        <end position="425"/>
    </location>
</feature>
<proteinExistence type="predicted"/>
<keyword evidence="1" id="KW-0547">Nucleotide-binding</keyword>
<keyword evidence="3" id="KW-0238">DNA-binding</keyword>
<comment type="caution">
    <text evidence="5">The sequence shown here is derived from an EMBL/GenBank/DDBJ whole genome shotgun (WGS) entry which is preliminary data.</text>
</comment>
<dbReference type="Gene3D" id="3.40.50.300">
    <property type="entry name" value="P-loop containing nucleotide triphosphate hydrolases"/>
    <property type="match status" value="1"/>
</dbReference>
<reference evidence="5 6" key="1">
    <citation type="submission" date="2019-07" db="EMBL/GenBank/DDBJ databases">
        <title>Genomic Encyclopedia of Archaeal and Bacterial Type Strains, Phase II (KMG-II): from individual species to whole genera.</title>
        <authorList>
            <person name="Goeker M."/>
        </authorList>
    </citation>
    <scope>NUCLEOTIDE SEQUENCE [LARGE SCALE GENOMIC DNA]</scope>
    <source>
        <strain evidence="5 6">DSM 18850</strain>
    </source>
</reference>
<dbReference type="GO" id="GO:0006298">
    <property type="term" value="P:mismatch repair"/>
    <property type="evidence" value="ECO:0007669"/>
    <property type="project" value="InterPro"/>
</dbReference>
<dbReference type="SUPFAM" id="SSF52540">
    <property type="entry name" value="P-loop containing nucleoside triphosphate hydrolases"/>
    <property type="match status" value="1"/>
</dbReference>
<gene>
    <name evidence="5" type="ORF">BC792_11370</name>
</gene>
<dbReference type="AlphaFoldDB" id="A0A5S5DHS7"/>
<evidence type="ECO:0000256" key="3">
    <source>
        <dbReference type="ARBA" id="ARBA00023125"/>
    </source>
</evidence>
<dbReference type="PANTHER" id="PTHR11361">
    <property type="entry name" value="DNA MISMATCH REPAIR PROTEIN MUTS FAMILY MEMBER"/>
    <property type="match status" value="1"/>
</dbReference>
<evidence type="ECO:0000313" key="5">
    <source>
        <dbReference type="EMBL" id="TYP94202.1"/>
    </source>
</evidence>